<dbReference type="PANTHER" id="PTHR11839">
    <property type="entry name" value="UDP/ADP-SUGAR PYROPHOSPHATASE"/>
    <property type="match status" value="1"/>
</dbReference>
<protein>
    <recommendedName>
        <fullName evidence="3">Nudix hydrolase domain-containing protein</fullName>
    </recommendedName>
</protein>
<dbReference type="CDD" id="cd18888">
    <property type="entry name" value="NUDIX_ADPRase_Nudt5"/>
    <property type="match status" value="1"/>
</dbReference>
<dbReference type="AlphaFoldDB" id="A0AB34IA50"/>
<name>A0AB34IA50_PRYPA</name>
<comment type="similarity">
    <text evidence="2">Belongs to the Nudix hydrolase family.</text>
</comment>
<comment type="caution">
    <text evidence="4">The sequence shown here is derived from an EMBL/GenBank/DDBJ whole genome shotgun (WGS) entry which is preliminary data.</text>
</comment>
<organism evidence="4 5">
    <name type="scientific">Prymnesium parvum</name>
    <name type="common">Toxic golden alga</name>
    <dbReference type="NCBI Taxonomy" id="97485"/>
    <lineage>
        <taxon>Eukaryota</taxon>
        <taxon>Haptista</taxon>
        <taxon>Haptophyta</taxon>
        <taxon>Prymnesiophyceae</taxon>
        <taxon>Prymnesiales</taxon>
        <taxon>Prymnesiaceae</taxon>
        <taxon>Prymnesium</taxon>
    </lineage>
</organism>
<accession>A0AB34IA50</accession>
<proteinExistence type="inferred from homology"/>
<dbReference type="InterPro" id="IPR020476">
    <property type="entry name" value="Nudix_hydrolase"/>
</dbReference>
<feature type="domain" description="Nudix hydrolase" evidence="3">
    <location>
        <begin position="91"/>
        <end position="235"/>
    </location>
</feature>
<dbReference type="PROSITE" id="PS00893">
    <property type="entry name" value="NUDIX_BOX"/>
    <property type="match status" value="1"/>
</dbReference>
<evidence type="ECO:0000259" key="3">
    <source>
        <dbReference type="PROSITE" id="PS51462"/>
    </source>
</evidence>
<dbReference type="PANTHER" id="PTHR11839:SF1">
    <property type="entry name" value="ADP-SUGAR PYROPHOSPHATASE"/>
    <property type="match status" value="1"/>
</dbReference>
<evidence type="ECO:0000313" key="4">
    <source>
        <dbReference type="EMBL" id="KAL1495611.1"/>
    </source>
</evidence>
<sequence length="254" mass="27520">MQHLHRSSAVVVRLSSKVMRFGLRHFRGFAASAAIAFAAGTQSNSMGQPVVTGKTDVAATRWLKLQTISYIDENGQPRKWDMASRTTKSSASADAVAILALLRHSSSPSKPIETLLVTQFRPPLNAVTVELPAGLIDTGETAEAAALRELKEETGYVGSVVQCSEALAMSPGLCDETIKLCVVEVDLDAPENRIPEQALEETEMIQVTRVPINMLLPKLHEMRSEGLLPFTGLYMLAVGFSSELKKLTSVIAEK</sequence>
<dbReference type="EMBL" id="JBGBPQ010000032">
    <property type="protein sequence ID" value="KAL1495611.1"/>
    <property type="molecule type" value="Genomic_DNA"/>
</dbReference>
<dbReference type="PRINTS" id="PR00502">
    <property type="entry name" value="NUDIXFAMILY"/>
</dbReference>
<dbReference type="SUPFAM" id="SSF55811">
    <property type="entry name" value="Nudix"/>
    <property type="match status" value="1"/>
</dbReference>
<dbReference type="PROSITE" id="PS51462">
    <property type="entry name" value="NUDIX"/>
    <property type="match status" value="1"/>
</dbReference>
<dbReference type="InterPro" id="IPR000086">
    <property type="entry name" value="NUDIX_hydrolase_dom"/>
</dbReference>
<keyword evidence="1 2" id="KW-0378">Hydrolase</keyword>
<dbReference type="GO" id="GO:0006753">
    <property type="term" value="P:nucleoside phosphate metabolic process"/>
    <property type="evidence" value="ECO:0007669"/>
    <property type="project" value="TreeGrafter"/>
</dbReference>
<gene>
    <name evidence="4" type="ORF">AB1Y20_016971</name>
</gene>
<dbReference type="InterPro" id="IPR015797">
    <property type="entry name" value="NUDIX_hydrolase-like_dom_sf"/>
</dbReference>
<reference evidence="4 5" key="1">
    <citation type="journal article" date="2024" name="Science">
        <title>Giant polyketide synthase enzymes in the biosynthesis of giant marine polyether toxins.</title>
        <authorList>
            <person name="Fallon T.R."/>
            <person name="Shende V.V."/>
            <person name="Wierzbicki I.H."/>
            <person name="Pendleton A.L."/>
            <person name="Watervoot N.F."/>
            <person name="Auber R.P."/>
            <person name="Gonzalez D.J."/>
            <person name="Wisecaver J.H."/>
            <person name="Moore B.S."/>
        </authorList>
    </citation>
    <scope>NUCLEOTIDE SEQUENCE [LARGE SCALE GENOMIC DNA]</scope>
    <source>
        <strain evidence="4 5">12B1</strain>
    </source>
</reference>
<dbReference type="GO" id="GO:0016462">
    <property type="term" value="F:pyrophosphatase activity"/>
    <property type="evidence" value="ECO:0007669"/>
    <property type="project" value="UniProtKB-ARBA"/>
</dbReference>
<keyword evidence="5" id="KW-1185">Reference proteome</keyword>
<evidence type="ECO:0000256" key="2">
    <source>
        <dbReference type="RuleBase" id="RU003476"/>
    </source>
</evidence>
<dbReference type="Proteomes" id="UP001515480">
    <property type="component" value="Unassembled WGS sequence"/>
</dbReference>
<dbReference type="GO" id="GO:0019693">
    <property type="term" value="P:ribose phosphate metabolic process"/>
    <property type="evidence" value="ECO:0007669"/>
    <property type="project" value="TreeGrafter"/>
</dbReference>
<evidence type="ECO:0000313" key="5">
    <source>
        <dbReference type="Proteomes" id="UP001515480"/>
    </source>
</evidence>
<dbReference type="InterPro" id="IPR020084">
    <property type="entry name" value="NUDIX_hydrolase_CS"/>
</dbReference>
<dbReference type="Pfam" id="PF00293">
    <property type="entry name" value="NUDIX"/>
    <property type="match status" value="1"/>
</dbReference>
<evidence type="ECO:0000256" key="1">
    <source>
        <dbReference type="ARBA" id="ARBA00022801"/>
    </source>
</evidence>
<dbReference type="Gene3D" id="3.90.79.10">
    <property type="entry name" value="Nucleoside Triphosphate Pyrophosphohydrolase"/>
    <property type="match status" value="1"/>
</dbReference>